<keyword evidence="6 11" id="KW-0472">Membrane</keyword>
<dbReference type="InterPro" id="IPR041916">
    <property type="entry name" value="Anti_sigma_zinc_sf"/>
</dbReference>
<dbReference type="InterPro" id="IPR018764">
    <property type="entry name" value="RskA_C"/>
</dbReference>
<proteinExistence type="predicted"/>
<organism evidence="14 15">
    <name type="scientific">Nocardia rhamnosiphila</name>
    <dbReference type="NCBI Taxonomy" id="426716"/>
    <lineage>
        <taxon>Bacteria</taxon>
        <taxon>Bacillati</taxon>
        <taxon>Actinomycetota</taxon>
        <taxon>Actinomycetes</taxon>
        <taxon>Mycobacteriales</taxon>
        <taxon>Nocardiaceae</taxon>
        <taxon>Nocardia</taxon>
    </lineage>
</organism>
<dbReference type="Pfam" id="PF10099">
    <property type="entry name" value="RskA_C"/>
    <property type="match status" value="1"/>
</dbReference>
<evidence type="ECO:0000256" key="5">
    <source>
        <dbReference type="ARBA" id="ARBA00023015"/>
    </source>
</evidence>
<keyword evidence="4 11" id="KW-1133">Transmembrane helix</keyword>
<dbReference type="EMBL" id="JBEYBF010000033">
    <property type="protein sequence ID" value="MEU1956160.1"/>
    <property type="molecule type" value="Genomic_DNA"/>
</dbReference>
<evidence type="ECO:0000256" key="11">
    <source>
        <dbReference type="SAM" id="Phobius"/>
    </source>
</evidence>
<feature type="region of interest" description="Disordered" evidence="10">
    <location>
        <begin position="92"/>
        <end position="130"/>
    </location>
</feature>
<name>A0ABV2WZ37_9NOCA</name>
<comment type="subcellular location">
    <subcellularLocation>
        <location evidence="1">Cell membrane</location>
        <topology evidence="1">Single-pass membrane protein</topology>
    </subcellularLocation>
</comment>
<protein>
    <recommendedName>
        <fullName evidence="9">Regulator of SigK</fullName>
    </recommendedName>
    <alternativeName>
        <fullName evidence="8">Sigma-K anti-sigma factor RskA</fullName>
    </alternativeName>
</protein>
<evidence type="ECO:0000256" key="3">
    <source>
        <dbReference type="ARBA" id="ARBA00022692"/>
    </source>
</evidence>
<evidence type="ECO:0000256" key="9">
    <source>
        <dbReference type="ARBA" id="ARBA00030803"/>
    </source>
</evidence>
<dbReference type="Proteomes" id="UP001550628">
    <property type="component" value="Unassembled WGS sequence"/>
</dbReference>
<gene>
    <name evidence="14" type="ORF">ABZ510_30475</name>
</gene>
<comment type="caution">
    <text evidence="14">The sequence shown here is derived from an EMBL/GenBank/DDBJ whole genome shotgun (WGS) entry which is preliminary data.</text>
</comment>
<evidence type="ECO:0000256" key="10">
    <source>
        <dbReference type="SAM" id="MobiDB-lite"/>
    </source>
</evidence>
<evidence type="ECO:0000259" key="12">
    <source>
        <dbReference type="Pfam" id="PF10099"/>
    </source>
</evidence>
<dbReference type="PANTHER" id="PTHR37461">
    <property type="entry name" value="ANTI-SIGMA-K FACTOR RSKA"/>
    <property type="match status" value="1"/>
</dbReference>
<dbReference type="Gene3D" id="1.10.10.1320">
    <property type="entry name" value="Anti-sigma factor, zinc-finger domain"/>
    <property type="match status" value="1"/>
</dbReference>
<feature type="transmembrane region" description="Helical" evidence="11">
    <location>
        <begin position="142"/>
        <end position="165"/>
    </location>
</feature>
<evidence type="ECO:0000256" key="4">
    <source>
        <dbReference type="ARBA" id="ARBA00022989"/>
    </source>
</evidence>
<evidence type="ECO:0000256" key="8">
    <source>
        <dbReference type="ARBA" id="ARBA00029829"/>
    </source>
</evidence>
<feature type="compositionally biased region" description="Low complexity" evidence="10">
    <location>
        <begin position="110"/>
        <end position="125"/>
    </location>
</feature>
<evidence type="ECO:0000259" key="13">
    <source>
        <dbReference type="Pfam" id="PF22618"/>
    </source>
</evidence>
<keyword evidence="15" id="KW-1185">Reference proteome</keyword>
<sequence length="287" mass="28811">MPDTAPPDSPENSGDLLDLAFPYALDAVDSAEGAEIEQRVRAADPATVRAFEGTVRDVREAMAALSVLDARTPPARIEARILAALDHAPGARSAVRQPARPAAPHDDDLGSTAAAHAASTETGAGHTDELARARRQALSRRWTVVGAAAAVVVAIGIAVGVGVVAQRGDEPAGSVTAQEVLAQPDARTASVPIGPGGTLTVHVSDVLGAATVSFDATPAPPPGSDYQLWLIDASGTPRSAGVLTGLPGAGDPYVTEFTGSDQLAITLEPDGGSPAPTGDPLAAVALG</sequence>
<keyword evidence="5" id="KW-0805">Transcription regulation</keyword>
<dbReference type="RefSeq" id="WP_356959525.1">
    <property type="nucleotide sequence ID" value="NZ_JBEXYG010000024.1"/>
</dbReference>
<evidence type="ECO:0000256" key="1">
    <source>
        <dbReference type="ARBA" id="ARBA00004162"/>
    </source>
</evidence>
<dbReference type="Pfam" id="PF22618">
    <property type="entry name" value="RskA_N"/>
    <property type="match status" value="1"/>
</dbReference>
<evidence type="ECO:0000313" key="14">
    <source>
        <dbReference type="EMBL" id="MEU1956160.1"/>
    </source>
</evidence>
<feature type="domain" description="Anti-sigma-K factor RskA N-terminal" evidence="13">
    <location>
        <begin position="16"/>
        <end position="63"/>
    </location>
</feature>
<evidence type="ECO:0000256" key="6">
    <source>
        <dbReference type="ARBA" id="ARBA00023136"/>
    </source>
</evidence>
<dbReference type="InterPro" id="IPR053877">
    <property type="entry name" value="RskA_N"/>
</dbReference>
<dbReference type="InterPro" id="IPR051474">
    <property type="entry name" value="Anti-sigma-K/W_factor"/>
</dbReference>
<evidence type="ECO:0000256" key="2">
    <source>
        <dbReference type="ARBA" id="ARBA00022475"/>
    </source>
</evidence>
<evidence type="ECO:0000256" key="7">
    <source>
        <dbReference type="ARBA" id="ARBA00023163"/>
    </source>
</evidence>
<reference evidence="14 15" key="1">
    <citation type="submission" date="2024-06" db="EMBL/GenBank/DDBJ databases">
        <title>The Natural Products Discovery Center: Release of the First 8490 Sequenced Strains for Exploring Actinobacteria Biosynthetic Diversity.</title>
        <authorList>
            <person name="Kalkreuter E."/>
            <person name="Kautsar S.A."/>
            <person name="Yang D."/>
            <person name="Bader C.D."/>
            <person name="Teijaro C.N."/>
            <person name="Fluegel L."/>
            <person name="Davis C.M."/>
            <person name="Simpson J.R."/>
            <person name="Lauterbach L."/>
            <person name="Steele A.D."/>
            <person name="Gui C."/>
            <person name="Meng S."/>
            <person name="Li G."/>
            <person name="Viehrig K."/>
            <person name="Ye F."/>
            <person name="Su P."/>
            <person name="Kiefer A.F."/>
            <person name="Nichols A."/>
            <person name="Cepeda A.J."/>
            <person name="Yan W."/>
            <person name="Fan B."/>
            <person name="Jiang Y."/>
            <person name="Adhikari A."/>
            <person name="Zheng C.-J."/>
            <person name="Schuster L."/>
            <person name="Cowan T.M."/>
            <person name="Smanski M.J."/>
            <person name="Chevrette M.G."/>
            <person name="De Carvalho L.P.S."/>
            <person name="Shen B."/>
        </authorList>
    </citation>
    <scope>NUCLEOTIDE SEQUENCE [LARGE SCALE GENOMIC DNA]</scope>
    <source>
        <strain evidence="14 15">NPDC019708</strain>
    </source>
</reference>
<keyword evidence="2" id="KW-1003">Cell membrane</keyword>
<dbReference type="PANTHER" id="PTHR37461:SF1">
    <property type="entry name" value="ANTI-SIGMA-K FACTOR RSKA"/>
    <property type="match status" value="1"/>
</dbReference>
<feature type="domain" description="Anti-sigma K factor RskA C-terminal" evidence="12">
    <location>
        <begin position="146"/>
        <end position="278"/>
    </location>
</feature>
<accession>A0ABV2WZ37</accession>
<keyword evidence="7" id="KW-0804">Transcription</keyword>
<keyword evidence="3 11" id="KW-0812">Transmembrane</keyword>
<evidence type="ECO:0000313" key="15">
    <source>
        <dbReference type="Proteomes" id="UP001550628"/>
    </source>
</evidence>